<dbReference type="PATRIC" id="fig|243230.17.peg.2684"/>
<dbReference type="InterPro" id="IPR011256">
    <property type="entry name" value="Reg_factor_effector_dom_sf"/>
</dbReference>
<dbReference type="CDD" id="cd01107">
    <property type="entry name" value="HTH_BmrR"/>
    <property type="match status" value="1"/>
</dbReference>
<dbReference type="STRING" id="243230.DR_2448"/>
<dbReference type="GO" id="GO:0003677">
    <property type="term" value="F:DNA binding"/>
    <property type="evidence" value="ECO:0007669"/>
    <property type="project" value="UniProtKB-KW"/>
</dbReference>
<dbReference type="PROSITE" id="PS50937">
    <property type="entry name" value="HTH_MERR_2"/>
    <property type="match status" value="1"/>
</dbReference>
<dbReference type="OrthoDB" id="9773308at2"/>
<evidence type="ECO:0000256" key="1">
    <source>
        <dbReference type="ARBA" id="ARBA00023125"/>
    </source>
</evidence>
<dbReference type="Proteomes" id="UP000002524">
    <property type="component" value="Chromosome 1"/>
</dbReference>
<dbReference type="eggNOG" id="COG0789">
    <property type="taxonomic scope" value="Bacteria"/>
</dbReference>
<dbReference type="InterPro" id="IPR000551">
    <property type="entry name" value="MerR-type_HTH_dom"/>
</dbReference>
<dbReference type="InterPro" id="IPR047057">
    <property type="entry name" value="MerR_fam"/>
</dbReference>
<dbReference type="PANTHER" id="PTHR30204:SF97">
    <property type="entry name" value="MERR FAMILY REGULATORY PROTEIN"/>
    <property type="match status" value="1"/>
</dbReference>
<dbReference type="InParanoid" id="Q9RRP0"/>
<evidence type="ECO:0000259" key="2">
    <source>
        <dbReference type="PROSITE" id="PS50937"/>
    </source>
</evidence>
<dbReference type="GO" id="GO:0006355">
    <property type="term" value="P:regulation of DNA-templated transcription"/>
    <property type="evidence" value="ECO:0000318"/>
    <property type="project" value="GO_Central"/>
</dbReference>
<dbReference type="PaxDb" id="243230-DR_2448"/>
<evidence type="ECO:0000313" key="3">
    <source>
        <dbReference type="EMBL" id="AAF11989.1"/>
    </source>
</evidence>
<dbReference type="SMART" id="SM00422">
    <property type="entry name" value="HTH_MERR"/>
    <property type="match status" value="1"/>
</dbReference>
<dbReference type="GO" id="GO:0003700">
    <property type="term" value="F:DNA-binding transcription factor activity"/>
    <property type="evidence" value="ECO:0000318"/>
    <property type="project" value="GO_Central"/>
</dbReference>
<dbReference type="HOGENOM" id="CLU_065103_2_2_0"/>
<dbReference type="RefSeq" id="WP_010889073.1">
    <property type="nucleotide sequence ID" value="NC_001263.1"/>
</dbReference>
<feature type="domain" description="HTH merR-type" evidence="2">
    <location>
        <begin position="11"/>
        <end position="81"/>
    </location>
</feature>
<dbReference type="AlphaFoldDB" id="Q9RRP0"/>
<reference evidence="3 4" key="1">
    <citation type="journal article" date="1999" name="Science">
        <title>Genome sequence of the radioresistant bacterium Deinococcus radiodurans R1.</title>
        <authorList>
            <person name="White O."/>
            <person name="Eisen J.A."/>
            <person name="Heidelberg J.F."/>
            <person name="Hickey E.K."/>
            <person name="Peterson J.D."/>
            <person name="Dodson R.J."/>
            <person name="Haft D.H."/>
            <person name="Gwinn M.L."/>
            <person name="Nelson W.C."/>
            <person name="Richardson D.L."/>
            <person name="Moffat K.S."/>
            <person name="Qin H."/>
            <person name="Jiang L."/>
            <person name="Pamphile W."/>
            <person name="Crosby M."/>
            <person name="Shen M."/>
            <person name="Vamathevan J.J."/>
            <person name="Lam P."/>
            <person name="McDonald L."/>
            <person name="Utterback T."/>
            <person name="Zalewski C."/>
            <person name="Makarova K.S."/>
            <person name="Aravind L."/>
            <person name="Daly M.J."/>
            <person name="Minton K.W."/>
            <person name="Fleischmann R.D."/>
            <person name="Ketchum K.A."/>
            <person name="Nelson K.E."/>
            <person name="Salzberg S."/>
            <person name="Smith H.O."/>
            <person name="Venter J.C."/>
            <person name="Fraser C.M."/>
        </authorList>
    </citation>
    <scope>NUCLEOTIDE SEQUENCE [LARGE SCALE GENOMIC DNA]</scope>
    <source>
        <strain evidence="4">ATCC 13939 / DSM 20539 / JCM 16871 / LMG 4051 / NBRC 15346 / NCIMB 9279 / R1 / VKM B-1422</strain>
    </source>
</reference>
<name>Q9RRP0_DEIRA</name>
<dbReference type="KEGG" id="dra:DR_2448"/>
<protein>
    <submittedName>
        <fullName evidence="3">Transcriptional regulator, MerR family</fullName>
    </submittedName>
</protein>
<dbReference type="Pfam" id="PF13411">
    <property type="entry name" value="MerR_1"/>
    <property type="match status" value="1"/>
</dbReference>
<keyword evidence="4" id="KW-1185">Reference proteome</keyword>
<accession>Q9RRP0</accession>
<proteinExistence type="predicted"/>
<dbReference type="EMBL" id="AE000513">
    <property type="protein sequence ID" value="AAF11989.1"/>
    <property type="molecule type" value="Genomic_DNA"/>
</dbReference>
<sequence length="280" mass="30618">MTDPDPPHTAHLTISAFASASRLSVKALRLYDELELLPPARVDEGNGYRLYSPAQLPDARLIARLRGLGLPLADIRRVLDALPAHRPELLRSLWAQQRAEHTRRAELARLILCQLQGETTMPNHVVQTRSVPAQPVATLTRRVGVAELPAAIGAGLSELQQQLAAQGARPTAAPFVIYHGEVNADSDGPIELCQPYAGALQPVSGLILREEPAHHEAFVTLTKAEFAFPTILSAYDAAESFARAHGQSGPLHCREVYPHDWDRLNEDDAAGEVAWPYTPR</sequence>
<evidence type="ECO:0000313" key="4">
    <source>
        <dbReference type="Proteomes" id="UP000002524"/>
    </source>
</evidence>
<dbReference type="GeneID" id="69518701"/>
<dbReference type="SUPFAM" id="SSF46955">
    <property type="entry name" value="Putative DNA-binding domain"/>
    <property type="match status" value="1"/>
</dbReference>
<keyword evidence="1" id="KW-0238">DNA-binding</keyword>
<dbReference type="InterPro" id="IPR009061">
    <property type="entry name" value="DNA-bd_dom_put_sf"/>
</dbReference>
<dbReference type="eggNOG" id="COG4978">
    <property type="taxonomic scope" value="Bacteria"/>
</dbReference>
<organism evidence="3 4">
    <name type="scientific">Deinococcus radiodurans (strain ATCC 13939 / DSM 20539 / JCM 16871 / CCUG 27074 / LMG 4051 / NBRC 15346 / NCIMB 9279 / VKM B-1422 / R1)</name>
    <dbReference type="NCBI Taxonomy" id="243230"/>
    <lineage>
        <taxon>Bacteria</taxon>
        <taxon>Thermotogati</taxon>
        <taxon>Deinococcota</taxon>
        <taxon>Deinococci</taxon>
        <taxon>Deinococcales</taxon>
        <taxon>Deinococcaceae</taxon>
        <taxon>Deinococcus</taxon>
    </lineage>
</organism>
<dbReference type="PANTHER" id="PTHR30204">
    <property type="entry name" value="REDOX-CYCLING DRUG-SENSING TRANSCRIPTIONAL ACTIVATOR SOXR"/>
    <property type="match status" value="1"/>
</dbReference>
<dbReference type="Gene3D" id="1.10.1660.10">
    <property type="match status" value="1"/>
</dbReference>
<gene>
    <name evidence="3" type="ordered locus">DR_2448</name>
</gene>
<dbReference type="PIR" id="D75273">
    <property type="entry name" value="D75273"/>
</dbReference>
<dbReference type="Gene3D" id="3.20.80.10">
    <property type="entry name" value="Regulatory factor, effector binding domain"/>
    <property type="match status" value="1"/>
</dbReference>
<dbReference type="EnsemblBacteria" id="AAF11989">
    <property type="protein sequence ID" value="AAF11989"/>
    <property type="gene ID" value="DR_2448"/>
</dbReference>